<dbReference type="SUPFAM" id="SSF54001">
    <property type="entry name" value="Cysteine proteinases"/>
    <property type="match status" value="1"/>
</dbReference>
<evidence type="ECO:0000313" key="5">
    <source>
        <dbReference type="EMBL" id="KAG5609921.1"/>
    </source>
</evidence>
<proteinExistence type="inferred from homology"/>
<keyword evidence="3" id="KW-0378">Hydrolase</keyword>
<dbReference type="AlphaFoldDB" id="A0A9J5ZAM9"/>
<protein>
    <recommendedName>
        <fullName evidence="4">Ubiquitin-like protease family profile domain-containing protein</fullName>
    </recommendedName>
</protein>
<evidence type="ECO:0000256" key="1">
    <source>
        <dbReference type="ARBA" id="ARBA00005234"/>
    </source>
</evidence>
<dbReference type="PANTHER" id="PTHR31470:SF40">
    <property type="entry name" value="UBIQUITIN-LIKE PROTEASE FAMILY PROFILE DOMAIN-CONTAINING PROTEIN"/>
    <property type="match status" value="1"/>
</dbReference>
<accession>A0A9J5ZAM9</accession>
<comment type="caution">
    <text evidence="5">The sequence shown here is derived from an EMBL/GenBank/DDBJ whole genome shotgun (WGS) entry which is preliminary data.</text>
</comment>
<organism evidence="5 6">
    <name type="scientific">Solanum commersonii</name>
    <name type="common">Commerson's wild potato</name>
    <name type="synonym">Commerson's nightshade</name>
    <dbReference type="NCBI Taxonomy" id="4109"/>
    <lineage>
        <taxon>Eukaryota</taxon>
        <taxon>Viridiplantae</taxon>
        <taxon>Streptophyta</taxon>
        <taxon>Embryophyta</taxon>
        <taxon>Tracheophyta</taxon>
        <taxon>Spermatophyta</taxon>
        <taxon>Magnoliopsida</taxon>
        <taxon>eudicotyledons</taxon>
        <taxon>Gunneridae</taxon>
        <taxon>Pentapetalae</taxon>
        <taxon>asterids</taxon>
        <taxon>lamiids</taxon>
        <taxon>Solanales</taxon>
        <taxon>Solanaceae</taxon>
        <taxon>Solanoideae</taxon>
        <taxon>Solaneae</taxon>
        <taxon>Solanum</taxon>
    </lineage>
</organism>
<dbReference type="EMBL" id="JACXVP010000004">
    <property type="protein sequence ID" value="KAG5609921.1"/>
    <property type="molecule type" value="Genomic_DNA"/>
</dbReference>
<dbReference type="PANTHER" id="PTHR31470">
    <property type="entry name" value="CYSTEINE PROTEINASES SUPERFAMILY PROTEIN-RELATED-RELATED"/>
    <property type="match status" value="1"/>
</dbReference>
<dbReference type="Pfam" id="PF02902">
    <property type="entry name" value="Peptidase_C48"/>
    <property type="match status" value="1"/>
</dbReference>
<evidence type="ECO:0000313" key="6">
    <source>
        <dbReference type="Proteomes" id="UP000824120"/>
    </source>
</evidence>
<dbReference type="InterPro" id="IPR003653">
    <property type="entry name" value="Peptidase_C48_C"/>
</dbReference>
<comment type="similarity">
    <text evidence="1">Belongs to the peptidase C48 family.</text>
</comment>
<name>A0A9J5ZAM9_SOLCO</name>
<keyword evidence="6" id="KW-1185">Reference proteome</keyword>
<keyword evidence="2" id="KW-0645">Protease</keyword>
<gene>
    <name evidence="5" type="ORF">H5410_021202</name>
</gene>
<evidence type="ECO:0000259" key="4">
    <source>
        <dbReference type="Pfam" id="PF02902"/>
    </source>
</evidence>
<feature type="domain" description="Ubiquitin-like protease family profile" evidence="4">
    <location>
        <begin position="92"/>
        <end position="234"/>
    </location>
</feature>
<dbReference type="OrthoDB" id="1305350at2759"/>
<dbReference type="GO" id="GO:0008234">
    <property type="term" value="F:cysteine-type peptidase activity"/>
    <property type="evidence" value="ECO:0007669"/>
    <property type="project" value="InterPro"/>
</dbReference>
<sequence>MSYVDLTTLYMHFWKWLNEGLLVKHNTKKDKEERYKKKKAVLQMWFIVTIQNKNWFYKLAYKDQLLDDSYYIRKTTKYSDNNTFSFVSADCNFNNLIHNIWDAYCNFKSNIHKDGTEESILEYINEYKMHVAAPWHTVDNILIHVNVKEIFHWILIVVSVNDRCIPIYDSLSGGALHDSKVENEIKKYFGFYGKKDIDISSHLKYKFHSEFYSFEMIYAKDIPQQTEGRLDCGYVDAYVDHISNGNGVPNFFDSEFTRIRYVALL</sequence>
<reference evidence="5 6" key="1">
    <citation type="submission" date="2020-09" db="EMBL/GenBank/DDBJ databases">
        <title>De no assembly of potato wild relative species, Solanum commersonii.</title>
        <authorList>
            <person name="Cho K."/>
        </authorList>
    </citation>
    <scope>NUCLEOTIDE SEQUENCE [LARGE SCALE GENOMIC DNA]</scope>
    <source>
        <strain evidence="5">LZ3.2</strain>
        <tissue evidence="5">Leaf</tissue>
    </source>
</reference>
<dbReference type="GO" id="GO:0006508">
    <property type="term" value="P:proteolysis"/>
    <property type="evidence" value="ECO:0007669"/>
    <property type="project" value="UniProtKB-KW"/>
</dbReference>
<evidence type="ECO:0000256" key="2">
    <source>
        <dbReference type="ARBA" id="ARBA00022670"/>
    </source>
</evidence>
<dbReference type="InterPro" id="IPR038765">
    <property type="entry name" value="Papain-like_cys_pep_sf"/>
</dbReference>
<dbReference type="Gene3D" id="3.40.395.10">
    <property type="entry name" value="Adenoviral Proteinase, Chain A"/>
    <property type="match status" value="1"/>
</dbReference>
<evidence type="ECO:0000256" key="3">
    <source>
        <dbReference type="ARBA" id="ARBA00022801"/>
    </source>
</evidence>
<dbReference type="Proteomes" id="UP000824120">
    <property type="component" value="Chromosome 4"/>
</dbReference>